<dbReference type="Proteomes" id="UP000196027">
    <property type="component" value="Chromosome"/>
</dbReference>
<dbReference type="Pfam" id="PF13946">
    <property type="entry name" value="DUF4214"/>
    <property type="match status" value="1"/>
</dbReference>
<dbReference type="AlphaFoldDB" id="A0A1Y0I547"/>
<dbReference type="InterPro" id="IPR007280">
    <property type="entry name" value="Peptidase_C_arc/bac"/>
</dbReference>
<keyword evidence="4" id="KW-1185">Reference proteome</keyword>
<evidence type="ECO:0000259" key="1">
    <source>
        <dbReference type="Pfam" id="PF04151"/>
    </source>
</evidence>
<feature type="domain" description="DUF4214" evidence="2">
    <location>
        <begin position="45"/>
        <end position="108"/>
    </location>
</feature>
<reference evidence="3 4" key="1">
    <citation type="submission" date="2017-05" db="EMBL/GenBank/DDBJ databases">
        <title>Genomic insights into alkan degradation activity of Oleiphilus messinensis.</title>
        <authorList>
            <person name="Kozyavkin S.A."/>
            <person name="Slesarev A.I."/>
            <person name="Golyshin P.N."/>
            <person name="Korzhenkov A."/>
            <person name="Golyshina O.N."/>
            <person name="Toshchakov S.V."/>
        </authorList>
    </citation>
    <scope>NUCLEOTIDE SEQUENCE [LARGE SCALE GENOMIC DNA]</scope>
    <source>
        <strain evidence="3 4">ME102</strain>
    </source>
</reference>
<organism evidence="3 4">
    <name type="scientific">Oleiphilus messinensis</name>
    <dbReference type="NCBI Taxonomy" id="141451"/>
    <lineage>
        <taxon>Bacteria</taxon>
        <taxon>Pseudomonadati</taxon>
        <taxon>Pseudomonadota</taxon>
        <taxon>Gammaproteobacteria</taxon>
        <taxon>Oceanospirillales</taxon>
        <taxon>Oleiphilaceae</taxon>
        <taxon>Oleiphilus</taxon>
    </lineage>
</organism>
<evidence type="ECO:0000313" key="4">
    <source>
        <dbReference type="Proteomes" id="UP000196027"/>
    </source>
</evidence>
<dbReference type="RefSeq" id="WP_087460703.1">
    <property type="nucleotide sequence ID" value="NZ_CP021425.1"/>
</dbReference>
<accession>A0A1Y0I547</accession>
<dbReference type="OrthoDB" id="6089850at2"/>
<dbReference type="Gene3D" id="2.60.120.380">
    <property type="match status" value="2"/>
</dbReference>
<evidence type="ECO:0000313" key="3">
    <source>
        <dbReference type="EMBL" id="ARU55618.1"/>
    </source>
</evidence>
<evidence type="ECO:0000259" key="2">
    <source>
        <dbReference type="Pfam" id="PF13946"/>
    </source>
</evidence>
<dbReference type="Gene3D" id="1.10.3130.20">
    <property type="entry name" value="Phycobilisome linker domain"/>
    <property type="match status" value="1"/>
</dbReference>
<feature type="domain" description="Peptidase C-terminal archaeal/bacterial" evidence="1">
    <location>
        <begin position="768"/>
        <end position="822"/>
    </location>
</feature>
<protein>
    <submittedName>
        <fullName evidence="3">Uncharacterized protein</fullName>
    </submittedName>
</protein>
<dbReference type="EMBL" id="CP021425">
    <property type="protein sequence ID" value="ARU55618.1"/>
    <property type="molecule type" value="Genomic_DNA"/>
</dbReference>
<gene>
    <name evidence="3" type="ORF">OLMES_1543</name>
</gene>
<sequence length="973" mass="104628">MAVPSTELVQQAYIAYYGRPADPDGWAYWIGVLDASGGDLANIIQDFGNSTEFLERYGNLDNEALINNVYLQLLNREPDQAGLDFYLQFLNSGELTLQDITLQILSGAQNEDLDLINKKVEAATYFTIRVPASDFDYSSSDAADQARALMDQVTLETTSTTTLVDTFLSEQANTGTLSISGSAIENQTLSIDLGVIDNAASNDFQIQWLRDNTPVTGETGTTYVLGDADVGTIIAVQVTYQSTDSETVTLSDSTATINNINDNPSGSPVIEGQFSENNTLTANIDNISDADGLGDFSFQWLRDGAAISNATSGQYTLTTADLDADISVQVRYLDGHGTQEVFTSAVVNADNSNTEPEGKPAISGSAIEDSTLTVDTDEISDADGLGEFSYQWNRNGNLIEGATEASYTLTDDDVDANINVTVSYTDGKGNTEAVSSDVTSEVDNINDDPVGDLVITGTASEGSVLTADMDGVTDDDGLGTFFYTWLRDGEVISDAKSSTYTLEDEDVGSTLSVVVKYEDGHGTEETLRSESTAVVTNENDAPEGNVVIQGSATENVSLLAFVDNISDGDGLGTFSYQWYRDGTEVKGATSSTYKLGDDDVDKSMTVTVSYTDQNGTFESLTSTATESVLNVNDDPEGTISILGFPIEDQRLSAFGRDSITDDDGLGEFGYRWYRDGQAISGATDLNYTLTQQDVGASIGFTISWVDDFGTFESISAETTPDIIDSTRDYDNNLSIGDAGNSLASAAEVSYLSEIDGIVGFGKDDSDGVDWYRIDTPISGTLSITLSGHTENLDLYLYDKTGSLLDSSTKTSTNQESISDRVDVPNNQEVTRYIVVDTVDDNASQYELNIFLRQDTDADLLGNFSGDAGNNFDNARALGDTFSPITGTIGVNSDSSDFYSFQVDESRVWDFELQFLSADADLHLYNNSGILLSSSTASGTQNESFSSSLTTGQTYYVEIEAQSITPTEYWLEIA</sequence>
<dbReference type="Pfam" id="PF04151">
    <property type="entry name" value="PPC"/>
    <property type="match status" value="1"/>
</dbReference>
<proteinExistence type="predicted"/>
<dbReference type="Gene3D" id="2.60.40.2700">
    <property type="match status" value="6"/>
</dbReference>
<dbReference type="InterPro" id="IPR025282">
    <property type="entry name" value="DUF4214"/>
</dbReference>
<dbReference type="InterPro" id="IPR038255">
    <property type="entry name" value="PBS_linker_sf"/>
</dbReference>
<dbReference type="SUPFAM" id="SSF89260">
    <property type="entry name" value="Collagen-binding domain"/>
    <property type="match status" value="1"/>
</dbReference>
<name>A0A1Y0I547_9GAMM</name>
<dbReference type="KEGG" id="ome:OLMES_1543"/>